<dbReference type="Pfam" id="PF13442">
    <property type="entry name" value="Cytochrome_CBB3"/>
    <property type="match status" value="2"/>
</dbReference>
<dbReference type="InterPro" id="IPR009056">
    <property type="entry name" value="Cyt_c-like_dom"/>
</dbReference>
<dbReference type="AlphaFoldDB" id="A0A3B1CIE1"/>
<dbReference type="SUPFAM" id="SSF46626">
    <property type="entry name" value="Cytochrome c"/>
    <property type="match status" value="2"/>
</dbReference>
<keyword evidence="19 21" id="KW-0472">Membrane</keyword>
<comment type="cofactor">
    <cofactor evidence="1">
        <name>heme c</name>
        <dbReference type="ChEBI" id="CHEBI:61717"/>
    </cofactor>
</comment>
<dbReference type="GO" id="GO:0020037">
    <property type="term" value="F:heme binding"/>
    <property type="evidence" value="ECO:0007669"/>
    <property type="project" value="InterPro"/>
</dbReference>
<protein>
    <recommendedName>
        <fullName evidence="20">Cytochrome c oxidase subunit III</fullName>
    </recommendedName>
</protein>
<keyword evidence="18" id="KW-0406">Ion transport</keyword>
<comment type="subcellular location">
    <subcellularLocation>
        <location evidence="2">Cell inner membrane</location>
    </subcellularLocation>
</comment>
<evidence type="ECO:0000256" key="3">
    <source>
        <dbReference type="ARBA" id="ARBA00004673"/>
    </source>
</evidence>
<dbReference type="Gene3D" id="6.10.280.130">
    <property type="match status" value="1"/>
</dbReference>
<dbReference type="GO" id="GO:0005886">
    <property type="term" value="C:plasma membrane"/>
    <property type="evidence" value="ECO:0007669"/>
    <property type="project" value="UniProtKB-SubCell"/>
</dbReference>
<feature type="transmembrane region" description="Helical" evidence="21">
    <location>
        <begin position="33"/>
        <end position="59"/>
    </location>
</feature>
<dbReference type="UniPathway" id="UPA00705"/>
<dbReference type="InterPro" id="IPR050597">
    <property type="entry name" value="Cytochrome_c_Oxidase_Subunit"/>
</dbReference>
<keyword evidence="6" id="KW-1003">Cell membrane</keyword>
<feature type="domain" description="Cytochrome c" evidence="22">
    <location>
        <begin position="182"/>
        <end position="278"/>
    </location>
</feature>
<accession>A0A3B1CIE1</accession>
<dbReference type="InterPro" id="IPR036909">
    <property type="entry name" value="Cyt_c-like_dom_sf"/>
</dbReference>
<dbReference type="GO" id="GO:0009055">
    <property type="term" value="F:electron transfer activity"/>
    <property type="evidence" value="ECO:0007669"/>
    <property type="project" value="InterPro"/>
</dbReference>
<dbReference type="PANTHER" id="PTHR33751:SF1">
    <property type="entry name" value="CBB3-TYPE CYTOCHROME C OXIDASE SUBUNIT FIXP"/>
    <property type="match status" value="1"/>
</dbReference>
<evidence type="ECO:0000259" key="22">
    <source>
        <dbReference type="PROSITE" id="PS51007"/>
    </source>
</evidence>
<reference evidence="23" key="1">
    <citation type="submission" date="2018-06" db="EMBL/GenBank/DDBJ databases">
        <authorList>
            <person name="Zhirakovskaya E."/>
        </authorList>
    </citation>
    <scope>NUCLEOTIDE SEQUENCE</scope>
</reference>
<keyword evidence="7" id="KW-0997">Cell inner membrane</keyword>
<proteinExistence type="inferred from homology"/>
<dbReference type="InterPro" id="IPR008168">
    <property type="entry name" value="Cyt_C_IC"/>
</dbReference>
<name>A0A3B1CIE1_9ZZZZ</name>
<evidence type="ECO:0000256" key="21">
    <source>
        <dbReference type="SAM" id="Phobius"/>
    </source>
</evidence>
<dbReference type="InterPro" id="IPR004678">
    <property type="entry name" value="Cyt_c_oxidase_cbb3_su3"/>
</dbReference>
<keyword evidence="16 23" id="KW-0560">Oxidoreductase</keyword>
<keyword evidence="12" id="KW-0677">Repeat</keyword>
<evidence type="ECO:0000256" key="13">
    <source>
        <dbReference type="ARBA" id="ARBA00022781"/>
    </source>
</evidence>
<keyword evidence="10 21" id="KW-0812">Transmembrane</keyword>
<dbReference type="EMBL" id="UOGC01000166">
    <property type="protein sequence ID" value="VAX24543.1"/>
    <property type="molecule type" value="Genomic_DNA"/>
</dbReference>
<sequence length="293" mass="31596">MAEDKNPYDAPDTGHSWDGIKELTNEPPRWWMIGFWASGVWLVVHIILYPTIGAGVLGWTQVKEMNESLEAIKAVRAPYEQKITAMGAGAILKNPEMSNYAQVSSRVTFGDHCAPCHGSGGQGNPGFPTLADDDWLYGGTTEQIVETITDGRQSDMPSYKEALSTKEIDDLVKYVMALSDGKTYDAGRAVFMGETKGEADCAGCHGDDAKGSTDMGSANLTDKIWRFEGTEAGIRKTIMGGVNQEGVAETRNAIMPAFGEKLSATEINRLAVKIWLFGGGKAGGEAENENEDS</sequence>
<gene>
    <name evidence="23" type="ORF">MNBD_NITROSPINAE01-613</name>
</gene>
<feature type="domain" description="Cytochrome c" evidence="22">
    <location>
        <begin position="84"/>
        <end position="179"/>
    </location>
</feature>
<evidence type="ECO:0000256" key="11">
    <source>
        <dbReference type="ARBA" id="ARBA00022723"/>
    </source>
</evidence>
<keyword evidence="13" id="KW-0375">Hydrogen ion transport</keyword>
<dbReference type="Gene3D" id="1.10.760.10">
    <property type="entry name" value="Cytochrome c-like domain"/>
    <property type="match status" value="2"/>
</dbReference>
<evidence type="ECO:0000313" key="23">
    <source>
        <dbReference type="EMBL" id="VAX24543.1"/>
    </source>
</evidence>
<dbReference type="InterPro" id="IPR038414">
    <property type="entry name" value="CcoP_N_sf"/>
</dbReference>
<dbReference type="GO" id="GO:0005506">
    <property type="term" value="F:iron ion binding"/>
    <property type="evidence" value="ECO:0007669"/>
    <property type="project" value="InterPro"/>
</dbReference>
<keyword evidence="15 21" id="KW-1133">Transmembrane helix</keyword>
<evidence type="ECO:0000256" key="4">
    <source>
        <dbReference type="ARBA" id="ARBA00006113"/>
    </source>
</evidence>
<evidence type="ECO:0000256" key="9">
    <source>
        <dbReference type="ARBA" id="ARBA00022660"/>
    </source>
</evidence>
<keyword evidence="5" id="KW-0813">Transport</keyword>
<dbReference type="PROSITE" id="PS51007">
    <property type="entry name" value="CYTC"/>
    <property type="match status" value="2"/>
</dbReference>
<evidence type="ECO:0000256" key="16">
    <source>
        <dbReference type="ARBA" id="ARBA00023002"/>
    </source>
</evidence>
<evidence type="ECO:0000256" key="1">
    <source>
        <dbReference type="ARBA" id="ARBA00001926"/>
    </source>
</evidence>
<evidence type="ECO:0000256" key="6">
    <source>
        <dbReference type="ARBA" id="ARBA00022475"/>
    </source>
</evidence>
<evidence type="ECO:0000256" key="10">
    <source>
        <dbReference type="ARBA" id="ARBA00022692"/>
    </source>
</evidence>
<evidence type="ECO:0000256" key="7">
    <source>
        <dbReference type="ARBA" id="ARBA00022519"/>
    </source>
</evidence>
<dbReference type="PANTHER" id="PTHR33751">
    <property type="entry name" value="CBB3-TYPE CYTOCHROME C OXIDASE SUBUNIT FIXP"/>
    <property type="match status" value="1"/>
</dbReference>
<dbReference type="PIRSF" id="PIRSF000006">
    <property type="entry name" value="Cbb3-Cox_fixP"/>
    <property type="match status" value="1"/>
</dbReference>
<keyword evidence="8" id="KW-0349">Heme</keyword>
<dbReference type="GO" id="GO:0016491">
    <property type="term" value="F:oxidoreductase activity"/>
    <property type="evidence" value="ECO:0007669"/>
    <property type="project" value="UniProtKB-KW"/>
</dbReference>
<dbReference type="InterPro" id="IPR032858">
    <property type="entry name" value="CcoP_N"/>
</dbReference>
<evidence type="ECO:0000256" key="5">
    <source>
        <dbReference type="ARBA" id="ARBA00022448"/>
    </source>
</evidence>
<evidence type="ECO:0000256" key="19">
    <source>
        <dbReference type="ARBA" id="ARBA00023136"/>
    </source>
</evidence>
<keyword evidence="14" id="KW-0249">Electron transport</keyword>
<evidence type="ECO:0000256" key="15">
    <source>
        <dbReference type="ARBA" id="ARBA00022989"/>
    </source>
</evidence>
<dbReference type="NCBIfam" id="TIGR00782">
    <property type="entry name" value="ccoP"/>
    <property type="match status" value="1"/>
</dbReference>
<keyword evidence="9" id="KW-0679">Respiratory chain</keyword>
<dbReference type="Pfam" id="PF14715">
    <property type="entry name" value="FixP_N"/>
    <property type="match status" value="1"/>
</dbReference>
<evidence type="ECO:0000256" key="2">
    <source>
        <dbReference type="ARBA" id="ARBA00004533"/>
    </source>
</evidence>
<keyword evidence="11" id="KW-0479">Metal-binding</keyword>
<comment type="similarity">
    <text evidence="4">Belongs to the CcoP / FixP family.</text>
</comment>
<evidence type="ECO:0000256" key="17">
    <source>
        <dbReference type="ARBA" id="ARBA00023004"/>
    </source>
</evidence>
<dbReference type="GO" id="GO:1902600">
    <property type="term" value="P:proton transmembrane transport"/>
    <property type="evidence" value="ECO:0007669"/>
    <property type="project" value="UniProtKB-KW"/>
</dbReference>
<evidence type="ECO:0000256" key="8">
    <source>
        <dbReference type="ARBA" id="ARBA00022617"/>
    </source>
</evidence>
<organism evidence="23">
    <name type="scientific">hydrothermal vent metagenome</name>
    <dbReference type="NCBI Taxonomy" id="652676"/>
    <lineage>
        <taxon>unclassified sequences</taxon>
        <taxon>metagenomes</taxon>
        <taxon>ecological metagenomes</taxon>
    </lineage>
</organism>
<evidence type="ECO:0000256" key="18">
    <source>
        <dbReference type="ARBA" id="ARBA00023065"/>
    </source>
</evidence>
<keyword evidence="17" id="KW-0408">Iron</keyword>
<evidence type="ECO:0000256" key="14">
    <source>
        <dbReference type="ARBA" id="ARBA00022982"/>
    </source>
</evidence>
<comment type="pathway">
    <text evidence="3">Energy metabolism; oxidative phosphorylation.</text>
</comment>
<dbReference type="GO" id="GO:0006119">
    <property type="term" value="P:oxidative phosphorylation"/>
    <property type="evidence" value="ECO:0007669"/>
    <property type="project" value="UniProtKB-UniPathway"/>
</dbReference>
<evidence type="ECO:0000256" key="12">
    <source>
        <dbReference type="ARBA" id="ARBA00022737"/>
    </source>
</evidence>
<evidence type="ECO:0000256" key="20">
    <source>
        <dbReference type="ARBA" id="ARBA00029635"/>
    </source>
</evidence>
<dbReference type="PRINTS" id="PR00605">
    <property type="entry name" value="CYTCHROMECIC"/>
</dbReference>